<accession>A0ABP7F5I2</accession>
<comment type="caution">
    <text evidence="2">The sequence shown here is derived from an EMBL/GenBank/DDBJ whole genome shotgun (WGS) entry which is preliminary data.</text>
</comment>
<organism evidence="2 3">
    <name type="scientific">Salinactinospora qingdaonensis</name>
    <dbReference type="NCBI Taxonomy" id="702744"/>
    <lineage>
        <taxon>Bacteria</taxon>
        <taxon>Bacillati</taxon>
        <taxon>Actinomycetota</taxon>
        <taxon>Actinomycetes</taxon>
        <taxon>Streptosporangiales</taxon>
        <taxon>Nocardiopsidaceae</taxon>
        <taxon>Salinactinospora</taxon>
    </lineage>
</organism>
<dbReference type="Proteomes" id="UP001500908">
    <property type="component" value="Unassembled WGS sequence"/>
</dbReference>
<gene>
    <name evidence="2" type="ORF">GCM10022402_09290</name>
</gene>
<evidence type="ECO:0000256" key="1">
    <source>
        <dbReference type="SAM" id="MobiDB-lite"/>
    </source>
</evidence>
<proteinExistence type="predicted"/>
<keyword evidence="3" id="KW-1185">Reference proteome</keyword>
<name>A0ABP7F5I2_9ACTN</name>
<evidence type="ECO:0000313" key="3">
    <source>
        <dbReference type="Proteomes" id="UP001500908"/>
    </source>
</evidence>
<sequence>MHMGGTVPIAPMATAVNTTAPDPGHTRPCGAGNRRLPQAVVDHVQQATGQVVGLGGCEAAQGAIDQ</sequence>
<feature type="region of interest" description="Disordered" evidence="1">
    <location>
        <begin position="1"/>
        <end position="31"/>
    </location>
</feature>
<evidence type="ECO:0000313" key="2">
    <source>
        <dbReference type="EMBL" id="GAA3730761.1"/>
    </source>
</evidence>
<protein>
    <submittedName>
        <fullName evidence="2">Uncharacterized protein</fullName>
    </submittedName>
</protein>
<dbReference type="EMBL" id="BAABDD010000003">
    <property type="protein sequence ID" value="GAA3730761.1"/>
    <property type="molecule type" value="Genomic_DNA"/>
</dbReference>
<reference evidence="3" key="1">
    <citation type="journal article" date="2019" name="Int. J. Syst. Evol. Microbiol.">
        <title>The Global Catalogue of Microorganisms (GCM) 10K type strain sequencing project: providing services to taxonomists for standard genome sequencing and annotation.</title>
        <authorList>
            <consortium name="The Broad Institute Genomics Platform"/>
            <consortium name="The Broad Institute Genome Sequencing Center for Infectious Disease"/>
            <person name="Wu L."/>
            <person name="Ma J."/>
        </authorList>
    </citation>
    <scope>NUCLEOTIDE SEQUENCE [LARGE SCALE GENOMIC DNA]</scope>
    <source>
        <strain evidence="3">JCM 17137</strain>
    </source>
</reference>